<sequence>MTLTLNNPKKLAPLQTSWHNKSLSSVNSDAATFHTAHANNPPIELELEQSTSKQISPPCNISVLKVKMSRQDSGFDAYAESTTSKDDRRSSSSTSSSRRRHSSKQPGLSKRSSRSSAQTHRPSAPRHPSFQSRRMASFCPSTASKASISQQQQQYQFFQFASLITPPSDPSSPTNPSSSILFPLSAAEPEPEPMPEPVLPPPPATVNYWTSDSTRRLEYAAIDAASRGLRGFITKLIPDCFLPENKRRPRFHEEGDDEDSDAGSVRRYRLALPEEKGLGHEQCALQNMTKKEKLNGPKKWSGFGLKRS</sequence>
<protein>
    <submittedName>
        <fullName evidence="2">Uncharacterized protein</fullName>
    </submittedName>
</protein>
<evidence type="ECO:0000313" key="2">
    <source>
        <dbReference type="EMBL" id="RFU36204.1"/>
    </source>
</evidence>
<proteinExistence type="predicted"/>
<reference evidence="2 3" key="1">
    <citation type="submission" date="2018-05" db="EMBL/GenBank/DDBJ databases">
        <title>Draft genome sequence of Scytalidium lignicola DSM 105466, a ubiquitous saprotrophic fungus.</title>
        <authorList>
            <person name="Buettner E."/>
            <person name="Gebauer A.M."/>
            <person name="Hofrichter M."/>
            <person name="Liers C."/>
            <person name="Kellner H."/>
        </authorList>
    </citation>
    <scope>NUCLEOTIDE SEQUENCE [LARGE SCALE GENOMIC DNA]</scope>
    <source>
        <strain evidence="2 3">DSM 105466</strain>
    </source>
</reference>
<dbReference type="OMA" id="TAKMQRQ"/>
<dbReference type="OrthoDB" id="5366332at2759"/>
<accession>A0A3E2HS63</accession>
<keyword evidence="3" id="KW-1185">Reference proteome</keyword>
<feature type="compositionally biased region" description="Pro residues" evidence="1">
    <location>
        <begin position="192"/>
        <end position="204"/>
    </location>
</feature>
<dbReference type="Proteomes" id="UP000258309">
    <property type="component" value="Unassembled WGS sequence"/>
</dbReference>
<feature type="region of interest" description="Disordered" evidence="1">
    <location>
        <begin position="74"/>
        <end position="146"/>
    </location>
</feature>
<name>A0A3E2HS63_SCYLI</name>
<feature type="region of interest" description="Disordered" evidence="1">
    <location>
        <begin position="33"/>
        <end position="56"/>
    </location>
</feature>
<organism evidence="2 3">
    <name type="scientific">Scytalidium lignicola</name>
    <name type="common">Hyphomycete</name>
    <dbReference type="NCBI Taxonomy" id="5539"/>
    <lineage>
        <taxon>Eukaryota</taxon>
        <taxon>Fungi</taxon>
        <taxon>Dikarya</taxon>
        <taxon>Ascomycota</taxon>
        <taxon>Pezizomycotina</taxon>
        <taxon>Leotiomycetes</taxon>
        <taxon>Leotiomycetes incertae sedis</taxon>
        <taxon>Scytalidium</taxon>
    </lineage>
</organism>
<feature type="compositionally biased region" description="Low complexity" evidence="1">
    <location>
        <begin position="166"/>
        <end position="181"/>
    </location>
</feature>
<feature type="non-terminal residue" evidence="2">
    <location>
        <position position="1"/>
    </location>
</feature>
<gene>
    <name evidence="2" type="ORF">B7463_g28</name>
</gene>
<comment type="caution">
    <text evidence="2">The sequence shown here is derived from an EMBL/GenBank/DDBJ whole genome shotgun (WGS) entry which is preliminary data.</text>
</comment>
<feature type="region of interest" description="Disordered" evidence="1">
    <location>
        <begin position="287"/>
        <end position="308"/>
    </location>
</feature>
<dbReference type="AlphaFoldDB" id="A0A3E2HS63"/>
<feature type="non-terminal residue" evidence="2">
    <location>
        <position position="308"/>
    </location>
</feature>
<feature type="region of interest" description="Disordered" evidence="1">
    <location>
        <begin position="166"/>
        <end position="206"/>
    </location>
</feature>
<dbReference type="EMBL" id="NCSJ02000001">
    <property type="protein sequence ID" value="RFU36204.1"/>
    <property type="molecule type" value="Genomic_DNA"/>
</dbReference>
<feature type="compositionally biased region" description="Polar residues" evidence="1">
    <location>
        <begin position="129"/>
        <end position="146"/>
    </location>
</feature>
<evidence type="ECO:0000256" key="1">
    <source>
        <dbReference type="SAM" id="MobiDB-lite"/>
    </source>
</evidence>
<evidence type="ECO:0000313" key="3">
    <source>
        <dbReference type="Proteomes" id="UP000258309"/>
    </source>
</evidence>